<gene>
    <name evidence="2" type="ORF">LWI28_024661</name>
</gene>
<feature type="compositionally biased region" description="Polar residues" evidence="1">
    <location>
        <begin position="170"/>
        <end position="190"/>
    </location>
</feature>
<proteinExistence type="predicted"/>
<dbReference type="Proteomes" id="UP001064489">
    <property type="component" value="Chromosome 12"/>
</dbReference>
<evidence type="ECO:0000313" key="3">
    <source>
        <dbReference type="Proteomes" id="UP001064489"/>
    </source>
</evidence>
<feature type="region of interest" description="Disordered" evidence="1">
    <location>
        <begin position="165"/>
        <end position="202"/>
    </location>
</feature>
<feature type="compositionally biased region" description="Low complexity" evidence="1">
    <location>
        <begin position="191"/>
        <end position="202"/>
    </location>
</feature>
<comment type="caution">
    <text evidence="2">The sequence shown here is derived from an EMBL/GenBank/DDBJ whole genome shotgun (WGS) entry which is preliminary data.</text>
</comment>
<reference evidence="2" key="1">
    <citation type="journal article" date="2022" name="Plant J.">
        <title>Strategies of tolerance reflected in two North American maple genomes.</title>
        <authorList>
            <person name="McEvoy S.L."/>
            <person name="Sezen U.U."/>
            <person name="Trouern-Trend A."/>
            <person name="McMahon S.M."/>
            <person name="Schaberg P.G."/>
            <person name="Yang J."/>
            <person name="Wegrzyn J.L."/>
            <person name="Swenson N.G."/>
        </authorList>
    </citation>
    <scope>NUCLEOTIDE SEQUENCE</scope>
    <source>
        <strain evidence="2">91603</strain>
    </source>
</reference>
<protein>
    <submittedName>
        <fullName evidence="2">Uncharacterized protein</fullName>
    </submittedName>
</protein>
<evidence type="ECO:0000256" key="1">
    <source>
        <dbReference type="SAM" id="MobiDB-lite"/>
    </source>
</evidence>
<organism evidence="2 3">
    <name type="scientific">Acer negundo</name>
    <name type="common">Box elder</name>
    <dbReference type="NCBI Taxonomy" id="4023"/>
    <lineage>
        <taxon>Eukaryota</taxon>
        <taxon>Viridiplantae</taxon>
        <taxon>Streptophyta</taxon>
        <taxon>Embryophyta</taxon>
        <taxon>Tracheophyta</taxon>
        <taxon>Spermatophyta</taxon>
        <taxon>Magnoliopsida</taxon>
        <taxon>eudicotyledons</taxon>
        <taxon>Gunneridae</taxon>
        <taxon>Pentapetalae</taxon>
        <taxon>rosids</taxon>
        <taxon>malvids</taxon>
        <taxon>Sapindales</taxon>
        <taxon>Sapindaceae</taxon>
        <taxon>Hippocastanoideae</taxon>
        <taxon>Acereae</taxon>
        <taxon>Acer</taxon>
    </lineage>
</organism>
<dbReference type="EMBL" id="JAJSOW010000107">
    <property type="protein sequence ID" value="KAI9157579.1"/>
    <property type="molecule type" value="Genomic_DNA"/>
</dbReference>
<sequence>MTKPTKLIKEILPTTKSWTVKVIVAEKTLPQTSQHSAYNYQRLILVDSEKGSEVDKGKRKANGQSHDTPTAVLGSSKEQMDISGQAQTAGSLETCSPSKRVDGVIDDLGIKLGKHPLNTEERCRLETKKPKGRGNTDPSEETTLQDSMKMGETITTSMEILSTAKESKPTTDCNNLDMQSTSNTKMSESMESVGGVELMGGVEEAYDPISRIQERMEDKHSGQS</sequence>
<feature type="region of interest" description="Disordered" evidence="1">
    <location>
        <begin position="50"/>
        <end position="74"/>
    </location>
</feature>
<evidence type="ECO:0000313" key="2">
    <source>
        <dbReference type="EMBL" id="KAI9157579.1"/>
    </source>
</evidence>
<reference evidence="2" key="2">
    <citation type="submission" date="2023-02" db="EMBL/GenBank/DDBJ databases">
        <authorList>
            <person name="Swenson N.G."/>
            <person name="Wegrzyn J.L."/>
            <person name="Mcevoy S.L."/>
        </authorList>
    </citation>
    <scope>NUCLEOTIDE SEQUENCE</scope>
    <source>
        <strain evidence="2">91603</strain>
        <tissue evidence="2">Leaf</tissue>
    </source>
</reference>
<accession>A0AAD5IE89</accession>
<keyword evidence="3" id="KW-1185">Reference proteome</keyword>
<name>A0AAD5IE89_ACENE</name>
<dbReference type="AlphaFoldDB" id="A0AAD5IE89"/>
<feature type="region of interest" description="Disordered" evidence="1">
    <location>
        <begin position="124"/>
        <end position="143"/>
    </location>
</feature>